<dbReference type="RefSeq" id="WP_184934190.1">
    <property type="nucleotide sequence ID" value="NZ_JACHJV010000001.1"/>
</dbReference>
<reference evidence="3 4" key="1">
    <citation type="submission" date="2020-08" db="EMBL/GenBank/DDBJ databases">
        <title>Sequencing the genomes of 1000 actinobacteria strains.</title>
        <authorList>
            <person name="Klenk H.-P."/>
        </authorList>
    </citation>
    <scope>NUCLEOTIDE SEQUENCE [LARGE SCALE GENOMIC DNA]</scope>
    <source>
        <strain evidence="3 4">DSM 41654</strain>
    </source>
</reference>
<evidence type="ECO:0000256" key="1">
    <source>
        <dbReference type="SAM" id="MobiDB-lite"/>
    </source>
</evidence>
<gene>
    <name evidence="3" type="ORF">FHR34_000926</name>
</gene>
<keyword evidence="2" id="KW-1133">Transmembrane helix</keyword>
<feature type="compositionally biased region" description="Polar residues" evidence="1">
    <location>
        <begin position="39"/>
        <end position="49"/>
    </location>
</feature>
<proteinExistence type="predicted"/>
<dbReference type="EMBL" id="JACHJV010000001">
    <property type="protein sequence ID" value="MBB4921933.1"/>
    <property type="molecule type" value="Genomic_DNA"/>
</dbReference>
<feature type="compositionally biased region" description="Low complexity" evidence="1">
    <location>
        <begin position="1"/>
        <end position="38"/>
    </location>
</feature>
<dbReference type="AlphaFoldDB" id="A0A7W7QY46"/>
<evidence type="ECO:0000313" key="4">
    <source>
        <dbReference type="Proteomes" id="UP000540506"/>
    </source>
</evidence>
<protein>
    <submittedName>
        <fullName evidence="3">Uncharacterized protein</fullName>
    </submittedName>
</protein>
<keyword evidence="4" id="KW-1185">Reference proteome</keyword>
<sequence>MKPATFAPTAPTPATGSTTTTPTAATPGTTTAAAAPSTIWTTNSTAPQSTSDATRYLCAAVQLDDALAKKAIESVLEEPHRAVASSPGIDLACVLRYALAARSRQITAQALLVLTAVVLVAVLFFQPVLAIPLLVVAWAIILVERLVLFYGVLKPELSRASFDPARAPRATSPTNEALLQQLAAQDHLGNVSVFPGYQPFIGYGNLLDSWNFVIPVDRPADPFDDVLPFRLEELSEATSRAVQALGLPGVDISERVFISGADLAQHLSPDLRLLLLPQPTGRPKLNLPPSELKQLRDDRSNRARSYLVTTVSGWEQELVTTSTIRYSLSSAKDLLFIEGASLVLPPIHHRYHQVDYLLDRPTWRQLLVLMRKSATELPGKLVAVAAMVIASPVALLVWALTSKERAQQRQIAQHTFNYGAQLCLREAAGDPKFHRYFQQIDRQMHTKIVERRVMDTMVDFLEAHRIDVSELKERQNVIYNGGVFASGNASVRFVNSAVAAGMGSRIRSAFGRGPANERKEG</sequence>
<feature type="transmembrane region" description="Helical" evidence="2">
    <location>
        <begin position="106"/>
        <end position="125"/>
    </location>
</feature>
<name>A0A7W7QY46_KITKI</name>
<evidence type="ECO:0000256" key="2">
    <source>
        <dbReference type="SAM" id="Phobius"/>
    </source>
</evidence>
<evidence type="ECO:0000313" key="3">
    <source>
        <dbReference type="EMBL" id="MBB4921933.1"/>
    </source>
</evidence>
<organism evidence="3 4">
    <name type="scientific">Kitasatospora kifunensis</name>
    <name type="common">Streptomyces kifunensis</name>
    <dbReference type="NCBI Taxonomy" id="58351"/>
    <lineage>
        <taxon>Bacteria</taxon>
        <taxon>Bacillati</taxon>
        <taxon>Actinomycetota</taxon>
        <taxon>Actinomycetes</taxon>
        <taxon>Kitasatosporales</taxon>
        <taxon>Streptomycetaceae</taxon>
        <taxon>Kitasatospora</taxon>
    </lineage>
</organism>
<feature type="region of interest" description="Disordered" evidence="1">
    <location>
        <begin position="1"/>
        <end position="49"/>
    </location>
</feature>
<keyword evidence="2" id="KW-0472">Membrane</keyword>
<accession>A0A7W7QY46</accession>
<dbReference type="Proteomes" id="UP000540506">
    <property type="component" value="Unassembled WGS sequence"/>
</dbReference>
<comment type="caution">
    <text evidence="3">The sequence shown here is derived from an EMBL/GenBank/DDBJ whole genome shotgun (WGS) entry which is preliminary data.</text>
</comment>
<feature type="transmembrane region" description="Helical" evidence="2">
    <location>
        <begin position="381"/>
        <end position="400"/>
    </location>
</feature>
<keyword evidence="2" id="KW-0812">Transmembrane</keyword>